<keyword evidence="5" id="KW-0812">Transmembrane</keyword>
<evidence type="ECO:0000256" key="5">
    <source>
        <dbReference type="SAM" id="Phobius"/>
    </source>
</evidence>
<proteinExistence type="predicted"/>
<sequence length="241" mass="24837">MADDPPGTGDTAPAEPLDALKQASVDEAEAQAALAAARAEAARARAALLRRQAEAGIAPAVDAAGPSGPALQPPPAPGGANTPPWRPFALGAALLAVCGLLGLSGAMAWQHHGANQERARLAEYAAVARQGVVNLMSLDFTDAQENVQRVIDSATGSFKEEFEAQADGLITSLEDAKVITEVTVDSVAVENTESDAPVVLVAAQSQATNAEDARKDPQRFRIAVTLGREGGELKIADVEFV</sequence>
<keyword evidence="7" id="KW-1185">Reference proteome</keyword>
<comment type="subcellular location">
    <subcellularLocation>
        <location evidence="1">Membrane</location>
    </subcellularLocation>
</comment>
<keyword evidence="3" id="KW-0175">Coiled coil</keyword>
<dbReference type="PANTHER" id="PTHR37042:SF4">
    <property type="entry name" value="OUTER MEMBRANE PROTEIN RV1973"/>
    <property type="match status" value="1"/>
</dbReference>
<feature type="transmembrane region" description="Helical" evidence="5">
    <location>
        <begin position="88"/>
        <end position="109"/>
    </location>
</feature>
<evidence type="ECO:0000313" key="6">
    <source>
        <dbReference type="EMBL" id="CAJ1499717.1"/>
    </source>
</evidence>
<evidence type="ECO:0000256" key="4">
    <source>
        <dbReference type="SAM" id="MobiDB-lite"/>
    </source>
</evidence>
<name>A0ABN9N703_9MYCO</name>
<evidence type="ECO:0008006" key="8">
    <source>
        <dbReference type="Google" id="ProtNLM"/>
    </source>
</evidence>
<evidence type="ECO:0000313" key="7">
    <source>
        <dbReference type="Proteomes" id="UP001190465"/>
    </source>
</evidence>
<evidence type="ECO:0000256" key="3">
    <source>
        <dbReference type="SAM" id="Coils"/>
    </source>
</evidence>
<dbReference type="EMBL" id="OY726397">
    <property type="protein sequence ID" value="CAJ1499717.1"/>
    <property type="molecule type" value="Genomic_DNA"/>
</dbReference>
<feature type="region of interest" description="Disordered" evidence="4">
    <location>
        <begin position="60"/>
        <end position="83"/>
    </location>
</feature>
<keyword evidence="2 5" id="KW-0472">Membrane</keyword>
<dbReference type="RefSeq" id="WP_308481723.1">
    <property type="nucleotide sequence ID" value="NZ_OY726397.1"/>
</dbReference>
<dbReference type="Proteomes" id="UP001190465">
    <property type="component" value="Chromosome"/>
</dbReference>
<dbReference type="PANTHER" id="PTHR37042">
    <property type="entry name" value="OUTER MEMBRANE PROTEIN RV1973"/>
    <property type="match status" value="1"/>
</dbReference>
<feature type="coiled-coil region" evidence="3">
    <location>
        <begin position="20"/>
        <end position="47"/>
    </location>
</feature>
<gene>
    <name evidence="6" type="ORF">MU0053_001485</name>
</gene>
<protein>
    <recommendedName>
        <fullName evidence="8">Mce protein</fullName>
    </recommendedName>
</protein>
<reference evidence="6 7" key="1">
    <citation type="submission" date="2023-08" db="EMBL/GenBank/DDBJ databases">
        <authorList>
            <person name="Folkvardsen B D."/>
            <person name="Norman A."/>
        </authorList>
    </citation>
    <scope>NUCLEOTIDE SEQUENCE [LARGE SCALE GENOMIC DNA]</scope>
    <source>
        <strain evidence="6 7">Mu0053</strain>
    </source>
</reference>
<evidence type="ECO:0000256" key="1">
    <source>
        <dbReference type="ARBA" id="ARBA00004370"/>
    </source>
</evidence>
<evidence type="ECO:0000256" key="2">
    <source>
        <dbReference type="ARBA" id="ARBA00023136"/>
    </source>
</evidence>
<keyword evidence="5" id="KW-1133">Transmembrane helix</keyword>
<organism evidence="6 7">
    <name type="scientific">[Mycobacterium] burgundiense</name>
    <dbReference type="NCBI Taxonomy" id="3064286"/>
    <lineage>
        <taxon>Bacteria</taxon>
        <taxon>Bacillati</taxon>
        <taxon>Actinomycetota</taxon>
        <taxon>Actinomycetes</taxon>
        <taxon>Mycobacteriales</taxon>
        <taxon>Mycobacteriaceae</taxon>
        <taxon>Mycolicibacterium</taxon>
    </lineage>
</organism>
<accession>A0ABN9N703</accession>